<dbReference type="Proteomes" id="UP001183615">
    <property type="component" value="Unassembled WGS sequence"/>
</dbReference>
<gene>
    <name evidence="2" type="ORF">RM779_20590</name>
</gene>
<protein>
    <recommendedName>
        <fullName evidence="4">Lipoprotein</fullName>
    </recommendedName>
</protein>
<keyword evidence="3" id="KW-1185">Reference proteome</keyword>
<feature type="transmembrane region" description="Helical" evidence="1">
    <location>
        <begin position="108"/>
        <end position="125"/>
    </location>
</feature>
<organism evidence="2 3">
    <name type="scientific">Streptomyces johnsoniae</name>
    <dbReference type="NCBI Taxonomy" id="3075532"/>
    <lineage>
        <taxon>Bacteria</taxon>
        <taxon>Bacillati</taxon>
        <taxon>Actinomycetota</taxon>
        <taxon>Actinomycetes</taxon>
        <taxon>Kitasatosporales</taxon>
        <taxon>Streptomycetaceae</taxon>
        <taxon>Streptomyces</taxon>
    </lineage>
</organism>
<comment type="caution">
    <text evidence="2">The sequence shown here is derived from an EMBL/GenBank/DDBJ whole genome shotgun (WGS) entry which is preliminary data.</text>
</comment>
<sequence length="138" mass="13880">MRAARLVLGAAGLLLLAAGVRLLITGGPADAPRQVAVWLAGAVVLHDLALAPLVLAAGLVVRRLPARRAVRGGLIVAGCLTLVALPPLLRPGEPRNATALPLDYGRNLVLLLAATALAAAAAAAWRRARRPGPGGPGA</sequence>
<dbReference type="RefSeq" id="WP_311619207.1">
    <property type="nucleotide sequence ID" value="NZ_JAVREV010000011.1"/>
</dbReference>
<feature type="transmembrane region" description="Helical" evidence="1">
    <location>
        <begin position="68"/>
        <end position="88"/>
    </location>
</feature>
<evidence type="ECO:0008006" key="4">
    <source>
        <dbReference type="Google" id="ProtNLM"/>
    </source>
</evidence>
<evidence type="ECO:0000313" key="3">
    <source>
        <dbReference type="Proteomes" id="UP001183615"/>
    </source>
</evidence>
<evidence type="ECO:0000313" key="2">
    <source>
        <dbReference type="EMBL" id="MDT0444981.1"/>
    </source>
</evidence>
<keyword evidence="1" id="KW-1133">Transmembrane helix</keyword>
<keyword evidence="1" id="KW-0472">Membrane</keyword>
<accession>A0ABU2S7M7</accession>
<reference evidence="3" key="1">
    <citation type="submission" date="2023-07" db="EMBL/GenBank/DDBJ databases">
        <title>30 novel species of actinomycetes from the DSMZ collection.</title>
        <authorList>
            <person name="Nouioui I."/>
        </authorList>
    </citation>
    <scope>NUCLEOTIDE SEQUENCE [LARGE SCALE GENOMIC DNA]</scope>
    <source>
        <strain evidence="3">DSM 41886</strain>
    </source>
</reference>
<feature type="transmembrane region" description="Helical" evidence="1">
    <location>
        <begin position="38"/>
        <end position="61"/>
    </location>
</feature>
<keyword evidence="1" id="KW-0812">Transmembrane</keyword>
<proteinExistence type="predicted"/>
<name>A0ABU2S7M7_9ACTN</name>
<evidence type="ECO:0000256" key="1">
    <source>
        <dbReference type="SAM" id="Phobius"/>
    </source>
</evidence>
<dbReference type="EMBL" id="JAVREV010000011">
    <property type="protein sequence ID" value="MDT0444981.1"/>
    <property type="molecule type" value="Genomic_DNA"/>
</dbReference>